<feature type="compositionally biased region" description="Basic and acidic residues" evidence="1">
    <location>
        <begin position="47"/>
        <end position="61"/>
    </location>
</feature>
<comment type="caution">
    <text evidence="2">The sequence shown here is derived from an EMBL/GenBank/DDBJ whole genome shotgun (WGS) entry which is preliminary data.</text>
</comment>
<keyword evidence="3" id="KW-1185">Reference proteome</keyword>
<dbReference type="Proteomes" id="UP000245466">
    <property type="component" value="Unassembled WGS sequence"/>
</dbReference>
<sequence length="61" mass="7329">MDYLYDYISQLDVRTLSAGEVSQCLFYLHQLSKQKPEIRSSPVMNKPNERLNEQRKQRINR</sequence>
<dbReference type="EMBL" id="QEKI01000002">
    <property type="protein sequence ID" value="PVY43145.1"/>
    <property type="molecule type" value="Genomic_DNA"/>
</dbReference>
<dbReference type="AlphaFoldDB" id="A0A2U1B394"/>
<name>A0A2U1B394_9BACT</name>
<evidence type="ECO:0000313" key="2">
    <source>
        <dbReference type="EMBL" id="PVY43145.1"/>
    </source>
</evidence>
<evidence type="ECO:0000313" key="3">
    <source>
        <dbReference type="Proteomes" id="UP000245466"/>
    </source>
</evidence>
<organism evidence="2 3">
    <name type="scientific">Pontibacter virosus</name>
    <dbReference type="NCBI Taxonomy" id="1765052"/>
    <lineage>
        <taxon>Bacteria</taxon>
        <taxon>Pseudomonadati</taxon>
        <taxon>Bacteroidota</taxon>
        <taxon>Cytophagia</taxon>
        <taxon>Cytophagales</taxon>
        <taxon>Hymenobacteraceae</taxon>
        <taxon>Pontibacter</taxon>
    </lineage>
</organism>
<reference evidence="2 3" key="1">
    <citation type="submission" date="2018-04" db="EMBL/GenBank/DDBJ databases">
        <title>Genomic Encyclopedia of Type Strains, Phase IV (KMG-IV): sequencing the most valuable type-strain genomes for metagenomic binning, comparative biology and taxonomic classification.</title>
        <authorList>
            <person name="Goeker M."/>
        </authorList>
    </citation>
    <scope>NUCLEOTIDE SEQUENCE [LARGE SCALE GENOMIC DNA]</scope>
    <source>
        <strain evidence="2 3">DSM 100231</strain>
    </source>
</reference>
<gene>
    <name evidence="2" type="ORF">C8E01_102322</name>
</gene>
<protein>
    <submittedName>
        <fullName evidence="2">Uncharacterized protein</fullName>
    </submittedName>
</protein>
<evidence type="ECO:0000256" key="1">
    <source>
        <dbReference type="SAM" id="MobiDB-lite"/>
    </source>
</evidence>
<feature type="region of interest" description="Disordered" evidence="1">
    <location>
        <begin position="35"/>
        <end position="61"/>
    </location>
</feature>
<accession>A0A2U1B394</accession>
<proteinExistence type="predicted"/>